<evidence type="ECO:0000313" key="4">
    <source>
        <dbReference type="EMBL" id="GAA2214489.1"/>
    </source>
</evidence>
<gene>
    <name evidence="4" type="ORF">GCM10009850_099540</name>
</gene>
<dbReference type="InterPro" id="IPR041664">
    <property type="entry name" value="AAA_16"/>
</dbReference>
<dbReference type="InterPro" id="IPR027417">
    <property type="entry name" value="P-loop_NTPase"/>
</dbReference>
<keyword evidence="2" id="KW-0472">Membrane</keyword>
<keyword evidence="2" id="KW-1133">Transmembrane helix</keyword>
<feature type="region of interest" description="Disordered" evidence="1">
    <location>
        <begin position="258"/>
        <end position="284"/>
    </location>
</feature>
<organism evidence="4 5">
    <name type="scientific">Nonomuraea monospora</name>
    <dbReference type="NCBI Taxonomy" id="568818"/>
    <lineage>
        <taxon>Bacteria</taxon>
        <taxon>Bacillati</taxon>
        <taxon>Actinomycetota</taxon>
        <taxon>Actinomycetes</taxon>
        <taxon>Streptosporangiales</taxon>
        <taxon>Streptosporangiaceae</taxon>
        <taxon>Nonomuraea</taxon>
    </lineage>
</organism>
<keyword evidence="5" id="KW-1185">Reference proteome</keyword>
<feature type="transmembrane region" description="Helical" evidence="2">
    <location>
        <begin position="548"/>
        <end position="569"/>
    </location>
</feature>
<evidence type="ECO:0000256" key="2">
    <source>
        <dbReference type="SAM" id="Phobius"/>
    </source>
</evidence>
<evidence type="ECO:0000313" key="5">
    <source>
        <dbReference type="Proteomes" id="UP001499843"/>
    </source>
</evidence>
<dbReference type="SUPFAM" id="SSF52540">
    <property type="entry name" value="P-loop containing nucleoside triphosphate hydrolases"/>
    <property type="match status" value="1"/>
</dbReference>
<dbReference type="RefSeq" id="WP_344492121.1">
    <property type="nucleotide sequence ID" value="NZ_BAAAQX010000041.1"/>
</dbReference>
<feature type="transmembrane region" description="Helical" evidence="2">
    <location>
        <begin position="581"/>
        <end position="602"/>
    </location>
</feature>
<feature type="compositionally biased region" description="Gly residues" evidence="1">
    <location>
        <begin position="258"/>
        <end position="282"/>
    </location>
</feature>
<reference evidence="4 5" key="1">
    <citation type="journal article" date="2019" name="Int. J. Syst. Evol. Microbiol.">
        <title>The Global Catalogue of Microorganisms (GCM) 10K type strain sequencing project: providing services to taxonomists for standard genome sequencing and annotation.</title>
        <authorList>
            <consortium name="The Broad Institute Genomics Platform"/>
            <consortium name="The Broad Institute Genome Sequencing Center for Infectious Disease"/>
            <person name="Wu L."/>
            <person name="Ma J."/>
        </authorList>
    </citation>
    <scope>NUCLEOTIDE SEQUENCE [LARGE SCALE GENOMIC DNA]</scope>
    <source>
        <strain evidence="4 5">JCM 16114</strain>
    </source>
</reference>
<feature type="region of interest" description="Disordered" evidence="1">
    <location>
        <begin position="885"/>
        <end position="904"/>
    </location>
</feature>
<dbReference type="Gene3D" id="3.40.50.300">
    <property type="entry name" value="P-loop containing nucleotide triphosphate hydrolases"/>
    <property type="match status" value="1"/>
</dbReference>
<dbReference type="Proteomes" id="UP001499843">
    <property type="component" value="Unassembled WGS sequence"/>
</dbReference>
<feature type="compositionally biased region" description="Basic and acidic residues" evidence="1">
    <location>
        <begin position="676"/>
        <end position="714"/>
    </location>
</feature>
<comment type="caution">
    <text evidence="4">The sequence shown here is derived from an EMBL/GenBank/DDBJ whole genome shotgun (WGS) entry which is preliminary data.</text>
</comment>
<name>A0ABN3CZ07_9ACTN</name>
<dbReference type="CDD" id="cd00009">
    <property type="entry name" value="AAA"/>
    <property type="match status" value="1"/>
</dbReference>
<dbReference type="EMBL" id="BAAAQX010000041">
    <property type="protein sequence ID" value="GAA2214489.1"/>
    <property type="molecule type" value="Genomic_DNA"/>
</dbReference>
<dbReference type="PANTHER" id="PTHR47691:SF3">
    <property type="entry name" value="HTH-TYPE TRANSCRIPTIONAL REGULATOR RV0890C-RELATED"/>
    <property type="match status" value="1"/>
</dbReference>
<dbReference type="PANTHER" id="PTHR47691">
    <property type="entry name" value="REGULATOR-RELATED"/>
    <property type="match status" value="1"/>
</dbReference>
<protein>
    <recommendedName>
        <fullName evidence="3">AAA+ ATPase domain-containing protein</fullName>
    </recommendedName>
</protein>
<keyword evidence="2" id="KW-0812">Transmembrane</keyword>
<evidence type="ECO:0000256" key="1">
    <source>
        <dbReference type="SAM" id="MobiDB-lite"/>
    </source>
</evidence>
<accession>A0ABN3CZ07</accession>
<feature type="region of interest" description="Disordered" evidence="1">
    <location>
        <begin position="617"/>
        <end position="764"/>
    </location>
</feature>
<evidence type="ECO:0000259" key="3">
    <source>
        <dbReference type="SMART" id="SM00382"/>
    </source>
</evidence>
<dbReference type="SMART" id="SM00382">
    <property type="entry name" value="AAA"/>
    <property type="match status" value="1"/>
</dbReference>
<dbReference type="Pfam" id="PF13191">
    <property type="entry name" value="AAA_16"/>
    <property type="match status" value="1"/>
</dbReference>
<proteinExistence type="predicted"/>
<sequence length="1006" mass="101407">MSEAVQIGINGDNNGTVLVGDNNIVHYTDERTIVTQREGGPVPVRRRERPDPRFLPQSAASLIGRERDLARVRGWLAERGAPVLVYGPPGIGKSAVLSKVARDAADAGEDVVYLSGAGLETEDIVQELFEACYDSPGYLPPPKRLRQLMGKVRALVVIDGYEGTAESLERLLDATPGAGLLLASTQRLLGAEGHVLPLGGLTEADAVTLTTTAALADRTGAAAVADRNGAGEGAGWAGGEVSGSWTGGEAVADRTGAGEGAGWAGGEVSGSRAGGEAGGGWASGEAASAPAAAEAVPAAGRAGVVPAAGGAGVVSAAGGAGVVSAAGGGLSGEERAAIRELCRAANGHPRTLLQAAALMRTNGVLPVAADPGTAARALVASLDGDRSAAARALAALPGVPVSAPVLAALAALPSPDDADAALTELRRLRLAEPAGPGHRLAGEAPIRRGRRDAAGYATRLTAWVRSATRAEVAASAAVIVAVLRAAVQEEAHDPARTLARAAAPLLGRSLRWGAWGRTLALGLTAATNAGAADDVAYFESEKKVRERALGLLLGLGGGGLGAAGALAFFGKGGSLFSAPTLAIAVTTTVVVTAATAIGVHLARPSAAEQPATVITPVAAGPRSSGNARPPLGTADPPLGTADPPLGTADPPVESGNRPSPGTGPGTIRRTPPDTGPDTRPDTGSDTGRRTSPDPGPDRRPPPDTEDNTPRDRSTPRPATPHLTLSNPVVESGGSTDARATGFDPGERITFSWTGQGGSGDLGTRTADSRGIAVLPGATVQAAGAYTITAQGKTPERRAEAGLTVRERPAPPIRLTSVPSSVRAEAALEVTATGFEAGETVRLTLGDTLVATATAGGNGHVTLRGHAPAQPATYRLTVTGRAAGRSAGTELTVTPKPPPDLSGNWGGYLNFQDVGGGSYEGTRRGSDHVEPNSGCTFPHGGAEVHLSGNGPVYEGETRWVHGSSGQNCDFKWGAATFTLSADGDSLEVISQNPFVPGETKTYTLQRN</sequence>
<dbReference type="InterPro" id="IPR003593">
    <property type="entry name" value="AAA+_ATPase"/>
</dbReference>
<feature type="compositionally biased region" description="Low complexity" evidence="1">
    <location>
        <begin position="657"/>
        <end position="669"/>
    </location>
</feature>
<feature type="compositionally biased region" description="Polar residues" evidence="1">
    <location>
        <begin position="722"/>
        <end position="734"/>
    </location>
</feature>
<feature type="domain" description="AAA+ ATPase" evidence="3">
    <location>
        <begin position="79"/>
        <end position="198"/>
    </location>
</feature>